<evidence type="ECO:0000313" key="2">
    <source>
        <dbReference type="EMBL" id="KAF6042972.1"/>
    </source>
</evidence>
<dbReference type="CDD" id="cd05154">
    <property type="entry name" value="ACAD10_11_N-like"/>
    <property type="match status" value="1"/>
</dbReference>
<dbReference type="PANTHER" id="PTHR47829">
    <property type="entry name" value="HYDROLASE, PUTATIVE (AFU_ORTHOLOGUE AFUA_1G12880)-RELATED"/>
    <property type="match status" value="1"/>
</dbReference>
<evidence type="ECO:0000313" key="3">
    <source>
        <dbReference type="Proteomes" id="UP000590412"/>
    </source>
</evidence>
<dbReference type="AlphaFoldDB" id="A0A8X7NIS6"/>
<comment type="caution">
    <text evidence="2">The sequence shown here is derived from an EMBL/GenBank/DDBJ whole genome shotgun (WGS) entry which is preliminary data.</text>
</comment>
<dbReference type="PROSITE" id="PS00108">
    <property type="entry name" value="PROTEIN_KINASE_ST"/>
    <property type="match status" value="1"/>
</dbReference>
<dbReference type="Proteomes" id="UP000590412">
    <property type="component" value="Unassembled WGS sequence"/>
</dbReference>
<protein>
    <submittedName>
        <fullName evidence="2">Phosphotransferase enzyme family protein</fullName>
    </submittedName>
</protein>
<reference evidence="2" key="1">
    <citation type="submission" date="2020-03" db="EMBL/GenBank/DDBJ databases">
        <title>FDA dAtabase for Regulatory Grade micrObial Sequences (FDA-ARGOS): Supporting development and validation of Infectious Disease Dx tests.</title>
        <authorList>
            <person name="Campos J."/>
            <person name="Goldberg B."/>
            <person name="Tallon L."/>
            <person name="Sadzewicz L."/>
            <person name="Vavikolanu K."/>
            <person name="Mehta A."/>
            <person name="Aluvathingal J."/>
            <person name="Nadendla S."/>
            <person name="Nandy P."/>
            <person name="Geyer C."/>
            <person name="Yan Y."/>
            <person name="Sichtig H."/>
        </authorList>
    </citation>
    <scope>NUCLEOTIDE SEQUENCE [LARGE SCALE GENOMIC DNA]</scope>
    <source>
        <strain evidence="2">FDAARGOS_652</strain>
    </source>
</reference>
<dbReference type="SUPFAM" id="SSF56112">
    <property type="entry name" value="Protein kinase-like (PK-like)"/>
    <property type="match status" value="1"/>
</dbReference>
<dbReference type="PANTHER" id="PTHR47829:SF1">
    <property type="entry name" value="HAD FAMILY PHOSPHATASE"/>
    <property type="match status" value="1"/>
</dbReference>
<dbReference type="InterPro" id="IPR002575">
    <property type="entry name" value="Aminoglycoside_PTrfase"/>
</dbReference>
<accession>A0A8X7NIS6</accession>
<dbReference type="EMBL" id="JABWAB010000013">
    <property type="protein sequence ID" value="KAF6042972.1"/>
    <property type="molecule type" value="Genomic_DNA"/>
</dbReference>
<organism evidence="2 3">
    <name type="scientific">Candida parapsilosis</name>
    <name type="common">Yeast</name>
    <dbReference type="NCBI Taxonomy" id="5480"/>
    <lineage>
        <taxon>Eukaryota</taxon>
        <taxon>Fungi</taxon>
        <taxon>Dikarya</taxon>
        <taxon>Ascomycota</taxon>
        <taxon>Saccharomycotina</taxon>
        <taxon>Pichiomycetes</taxon>
        <taxon>Debaryomycetaceae</taxon>
        <taxon>Candida/Lodderomyces clade</taxon>
        <taxon>Candida</taxon>
    </lineage>
</organism>
<evidence type="ECO:0000259" key="1">
    <source>
        <dbReference type="Pfam" id="PF01636"/>
    </source>
</evidence>
<dbReference type="InterPro" id="IPR041726">
    <property type="entry name" value="ACAD10_11_N"/>
</dbReference>
<sequence length="401" mass="45507">MSAPELTDIRSPINLDNLRTYLSKVSSSSPQTHIGSVAEIPRDFTTVKQFTFGQSNPTYYLEDSAGRKFVLRRKPSPNAKLISKSAHAVEREFFILNGINTINQTSQLKVPVPRVHLLCEDEGVIGYVFYLMDYVNGIQIKNPEIPGASTQERDEYWKSIITTIAAIHSLDCEKLISLLPPQHFPQFQNIEKLKSSSYFQRQIKTLTGIHKLQSKHVDPIPDFDKITQWILHHGPKDPTKLTLIHGDLKIDNLLFNPATKQVCGVLDWELCTIGHPLFDLSNFLQPFEFPNAVNRMMTRPNTTKMGRENQESQEFLYKQLSNYSKLVTWDPQDPSNDPTKLWILGHVFGLLRLSVISQGIAMRLKMGNASSANASAFAGMYPSLSEMAIEYIDKEDRKAKK</sequence>
<feature type="domain" description="Aminoglycoside phosphotransferase" evidence="1">
    <location>
        <begin position="46"/>
        <end position="287"/>
    </location>
</feature>
<dbReference type="Pfam" id="PF01636">
    <property type="entry name" value="APH"/>
    <property type="match status" value="1"/>
</dbReference>
<dbReference type="InterPro" id="IPR011009">
    <property type="entry name" value="Kinase-like_dom_sf"/>
</dbReference>
<gene>
    <name evidence="2" type="ORF">FOB60_005726</name>
</gene>
<dbReference type="GO" id="GO:0004672">
    <property type="term" value="F:protein kinase activity"/>
    <property type="evidence" value="ECO:0007669"/>
    <property type="project" value="InterPro"/>
</dbReference>
<dbReference type="Gene3D" id="3.90.1200.10">
    <property type="match status" value="1"/>
</dbReference>
<dbReference type="Gene3D" id="3.30.200.20">
    <property type="entry name" value="Phosphorylase Kinase, domain 1"/>
    <property type="match status" value="1"/>
</dbReference>
<dbReference type="InterPro" id="IPR008271">
    <property type="entry name" value="Ser/Thr_kinase_AS"/>
</dbReference>
<proteinExistence type="predicted"/>
<name>A0A8X7NIS6_CANPA</name>
<dbReference type="OrthoDB" id="191037at2759"/>
<dbReference type="InterPro" id="IPR052898">
    <property type="entry name" value="ACAD10-like"/>
</dbReference>